<keyword evidence="4" id="KW-1185">Reference proteome</keyword>
<reference evidence="3 4" key="1">
    <citation type="submission" date="2018-10" db="EMBL/GenBank/DDBJ databases">
        <title>Genomic Encyclopedia of Archaeal and Bacterial Type Strains, Phase II (KMG-II): from individual species to whole genera.</title>
        <authorList>
            <person name="Goeker M."/>
        </authorList>
    </citation>
    <scope>NUCLEOTIDE SEQUENCE [LARGE SCALE GENOMIC DNA]</scope>
    <source>
        <strain evidence="3 4">DSM 45657</strain>
    </source>
</reference>
<dbReference type="OrthoDB" id="505641at2"/>
<dbReference type="EMBL" id="RCDD01000007">
    <property type="protein sequence ID" value="RLK54439.1"/>
    <property type="molecule type" value="Genomic_DNA"/>
</dbReference>
<evidence type="ECO:0000313" key="3">
    <source>
        <dbReference type="EMBL" id="RLK54439.1"/>
    </source>
</evidence>
<dbReference type="InterPro" id="IPR011050">
    <property type="entry name" value="Pectin_lyase_fold/virulence"/>
</dbReference>
<proteinExistence type="predicted"/>
<evidence type="ECO:0000259" key="2">
    <source>
        <dbReference type="Pfam" id="PF13313"/>
    </source>
</evidence>
<evidence type="ECO:0000313" key="4">
    <source>
        <dbReference type="Proteomes" id="UP000282454"/>
    </source>
</evidence>
<dbReference type="Proteomes" id="UP000282454">
    <property type="component" value="Unassembled WGS sequence"/>
</dbReference>
<evidence type="ECO:0000256" key="1">
    <source>
        <dbReference type="SAM" id="MobiDB-lite"/>
    </source>
</evidence>
<dbReference type="InterPro" id="IPR025141">
    <property type="entry name" value="DUF4082"/>
</dbReference>
<dbReference type="SUPFAM" id="SSF51126">
    <property type="entry name" value="Pectin lyase-like"/>
    <property type="match status" value="1"/>
</dbReference>
<feature type="region of interest" description="Disordered" evidence="1">
    <location>
        <begin position="374"/>
        <end position="417"/>
    </location>
</feature>
<protein>
    <submittedName>
        <fullName evidence="3">Uncharacterized protein DUF4082</fullName>
    </submittedName>
</protein>
<dbReference type="InterPro" id="IPR012334">
    <property type="entry name" value="Pectin_lyas_fold"/>
</dbReference>
<accession>A0A421AXB3</accession>
<feature type="domain" description="DUF4082" evidence="2">
    <location>
        <begin position="14"/>
        <end position="150"/>
    </location>
</feature>
<dbReference type="AlphaFoldDB" id="A0A421AXB3"/>
<comment type="caution">
    <text evidence="3">The sequence shown here is derived from an EMBL/GenBank/DDBJ whole genome shotgun (WGS) entry which is preliminary data.</text>
</comment>
<feature type="compositionally biased region" description="Polar residues" evidence="1">
    <location>
        <begin position="374"/>
        <end position="390"/>
    </location>
</feature>
<dbReference type="Pfam" id="PF13313">
    <property type="entry name" value="DUF4082"/>
    <property type="match status" value="1"/>
</dbReference>
<organism evidence="3 4">
    <name type="scientific">Actinokineospora cianjurensis</name>
    <dbReference type="NCBI Taxonomy" id="585224"/>
    <lineage>
        <taxon>Bacteria</taxon>
        <taxon>Bacillati</taxon>
        <taxon>Actinomycetota</taxon>
        <taxon>Actinomycetes</taxon>
        <taxon>Pseudonocardiales</taxon>
        <taxon>Pseudonocardiaceae</taxon>
        <taxon>Actinokineospora</taxon>
    </lineage>
</organism>
<name>A0A421AXB3_9PSEU</name>
<gene>
    <name evidence="3" type="ORF">CLV68_5990</name>
</gene>
<sequence>MAWGSEASLLAPTAPGAVSTSDHPAISIGTRITSSTAGRVTAIRWYCPAGWANPGTVHASLYRSAGDRAAYVALASPVAGTWNRIELPEPVELPASSWTVSMWLPTRTTGADYAFTAARFASPVTSGDLVGSAGAFDYSVGSVYPSNTTTTFFGVDVVWQTGLPDSGEIPTGYPTQTDTGPASGVTLTNYAGPTTIPSGTYTGKRFPALSGTGFYDSDANDLTFTDCEFLSGVVFRGDRLVVERTRIAGGISLSGVNTATLSRLDVHHSGTDLVHITSDTGQCRDIHIADSILSDPTPIAGAHSDGIQVRGVQGLTIERCAIDMGPWVLVSGGEVLNAALFLQNAQGGNRDVRVEDCYLNGAGFTLVSDVVAGTSPSKTTDGDPKTTTAPCHSPAPRPPWPRTNADTQRHHRHHRCR</sequence>
<dbReference type="Gene3D" id="2.160.20.10">
    <property type="entry name" value="Single-stranded right-handed beta-helix, Pectin lyase-like"/>
    <property type="match status" value="1"/>
</dbReference>
<dbReference type="RefSeq" id="WP_121394295.1">
    <property type="nucleotide sequence ID" value="NZ_RCDD01000007.1"/>
</dbReference>